<organism evidence="1 2">
    <name type="scientific">Edwardsiella anguillarum ET080813</name>
    <dbReference type="NCBI Taxonomy" id="667120"/>
    <lineage>
        <taxon>Bacteria</taxon>
        <taxon>Pseudomonadati</taxon>
        <taxon>Pseudomonadota</taxon>
        <taxon>Gammaproteobacteria</taxon>
        <taxon>Enterobacterales</taxon>
        <taxon>Hafniaceae</taxon>
        <taxon>Edwardsiella</taxon>
    </lineage>
</organism>
<dbReference type="AlphaFoldDB" id="A0A076LHT5"/>
<dbReference type="EMBL" id="CP006664">
    <property type="protein sequence ID" value="AIJ08075.1"/>
    <property type="molecule type" value="Genomic_DNA"/>
</dbReference>
<dbReference type="KEGG" id="ete:ETEE_1626"/>
<proteinExistence type="predicted"/>
<dbReference type="HOGENOM" id="CLU_3327348_0_0_6"/>
<evidence type="ECO:0000313" key="1">
    <source>
        <dbReference type="EMBL" id="AIJ08075.1"/>
    </source>
</evidence>
<gene>
    <name evidence="1" type="ORF">ETEE_1626</name>
</gene>
<accession>A0A076LHT5</accession>
<name>A0A076LHT5_9GAMM</name>
<reference evidence="1 2" key="1">
    <citation type="journal article" date="2012" name="PLoS ONE">
        <title>Edwardsiella comparative phylogenomics reveal the new intra/inter-species taxonomic relationships, virulence evolution and niche adaptation mechanisms.</title>
        <authorList>
            <person name="Yang M."/>
            <person name="Lv Y."/>
            <person name="Xiao J."/>
            <person name="Wu H."/>
            <person name="Zheng H."/>
            <person name="Liu Q."/>
            <person name="Zhang Y."/>
            <person name="Wang Q."/>
        </authorList>
    </citation>
    <scope>NUCLEOTIDE SEQUENCE [LARGE SCALE GENOMIC DNA]</scope>
    <source>
        <strain evidence="2">080813</strain>
    </source>
</reference>
<dbReference type="Proteomes" id="UP000028681">
    <property type="component" value="Chromosome"/>
</dbReference>
<sequence length="38" mass="4556">MRFIYPFLYKNIAYLLGDKLYFVILTSTGTLERLGRIR</sequence>
<evidence type="ECO:0000313" key="2">
    <source>
        <dbReference type="Proteomes" id="UP000028681"/>
    </source>
</evidence>
<protein>
    <submittedName>
        <fullName evidence="1">Uncharacterized protein</fullName>
    </submittedName>
</protein>